<comment type="caution">
    <text evidence="1">The sequence shown here is derived from an EMBL/GenBank/DDBJ whole genome shotgun (WGS) entry which is preliminary data.</text>
</comment>
<protein>
    <submittedName>
        <fullName evidence="1">Uncharacterized protein</fullName>
    </submittedName>
</protein>
<gene>
    <name evidence="1" type="ORF">Vadar_015204</name>
</gene>
<evidence type="ECO:0000313" key="1">
    <source>
        <dbReference type="EMBL" id="KAH7854551.1"/>
    </source>
</evidence>
<evidence type="ECO:0000313" key="2">
    <source>
        <dbReference type="Proteomes" id="UP000828048"/>
    </source>
</evidence>
<proteinExistence type="predicted"/>
<sequence>MFTSMVGVRAPLLCSPTVFSPRGKSHLPPKLLSLKPKEMYPRSLRVNCVSFESLDARRRELLGGSTPGVVILQTKTMDSVWGKETVTQISSGYLVSENGLILTCCHCVSPRNPFYVGEPMVDVSFLDKESPKVRAEVVTLVRDLDIAVLKVPSIPNSSKNHVIKLSKSPPQSGDSCFLVGHPGVEYACRSGVEYACRSGVVSSAVRYPYHFPSAVWGCLFNKIVDGFYLTELDIRSTVGFSGGPVLNLDGEALGMLVGQPSGCGVLAIPANFCRAVLSYAMKNKEKSDGVWVDASLLVTADEPGMKATEIKNRFGKRGCSIQVESVGKFVGWQERL</sequence>
<reference evidence="1 2" key="1">
    <citation type="journal article" date="2021" name="Hortic Res">
        <title>High-quality reference genome and annotation aids understanding of berry development for evergreen blueberry (Vaccinium darrowii).</title>
        <authorList>
            <person name="Yu J."/>
            <person name="Hulse-Kemp A.M."/>
            <person name="Babiker E."/>
            <person name="Staton M."/>
        </authorList>
    </citation>
    <scope>NUCLEOTIDE SEQUENCE [LARGE SCALE GENOMIC DNA]</scope>
    <source>
        <strain evidence="2">cv. NJ 8807/NJ 8810</strain>
        <tissue evidence="1">Young leaf</tissue>
    </source>
</reference>
<organism evidence="1 2">
    <name type="scientific">Vaccinium darrowii</name>
    <dbReference type="NCBI Taxonomy" id="229202"/>
    <lineage>
        <taxon>Eukaryota</taxon>
        <taxon>Viridiplantae</taxon>
        <taxon>Streptophyta</taxon>
        <taxon>Embryophyta</taxon>
        <taxon>Tracheophyta</taxon>
        <taxon>Spermatophyta</taxon>
        <taxon>Magnoliopsida</taxon>
        <taxon>eudicotyledons</taxon>
        <taxon>Gunneridae</taxon>
        <taxon>Pentapetalae</taxon>
        <taxon>asterids</taxon>
        <taxon>Ericales</taxon>
        <taxon>Ericaceae</taxon>
        <taxon>Vaccinioideae</taxon>
        <taxon>Vaccinieae</taxon>
        <taxon>Vaccinium</taxon>
    </lineage>
</organism>
<name>A0ACB7YMF4_9ERIC</name>
<accession>A0ACB7YMF4</accession>
<dbReference type="EMBL" id="CM037161">
    <property type="protein sequence ID" value="KAH7854551.1"/>
    <property type="molecule type" value="Genomic_DNA"/>
</dbReference>
<dbReference type="Proteomes" id="UP000828048">
    <property type="component" value="Chromosome 11"/>
</dbReference>
<keyword evidence="2" id="KW-1185">Reference proteome</keyword>